<dbReference type="AlphaFoldDB" id="A0A397V7H1"/>
<reference evidence="1 2" key="1">
    <citation type="submission" date="2018-06" db="EMBL/GenBank/DDBJ databases">
        <title>Comparative genomics reveals the genomic features of Rhizophagus irregularis, R. cerebriforme, R. diaphanum and Gigaspora rosea, and their symbiotic lifestyle signature.</title>
        <authorList>
            <person name="Morin E."/>
            <person name="San Clemente H."/>
            <person name="Chen E.C.H."/>
            <person name="De La Providencia I."/>
            <person name="Hainaut M."/>
            <person name="Kuo A."/>
            <person name="Kohler A."/>
            <person name="Murat C."/>
            <person name="Tang N."/>
            <person name="Roy S."/>
            <person name="Loubradou J."/>
            <person name="Henrissat B."/>
            <person name="Grigoriev I.V."/>
            <person name="Corradi N."/>
            <person name="Roux C."/>
            <person name="Martin F.M."/>
        </authorList>
    </citation>
    <scope>NUCLEOTIDE SEQUENCE [LARGE SCALE GENOMIC DNA]</scope>
    <source>
        <strain evidence="1 2">DAOM 194757</strain>
    </source>
</reference>
<accession>A0A397V7H1</accession>
<proteinExistence type="predicted"/>
<keyword evidence="2" id="KW-1185">Reference proteome</keyword>
<organism evidence="1 2">
    <name type="scientific">Gigaspora rosea</name>
    <dbReference type="NCBI Taxonomy" id="44941"/>
    <lineage>
        <taxon>Eukaryota</taxon>
        <taxon>Fungi</taxon>
        <taxon>Fungi incertae sedis</taxon>
        <taxon>Mucoromycota</taxon>
        <taxon>Glomeromycotina</taxon>
        <taxon>Glomeromycetes</taxon>
        <taxon>Diversisporales</taxon>
        <taxon>Gigasporaceae</taxon>
        <taxon>Gigaspora</taxon>
    </lineage>
</organism>
<dbReference type="STRING" id="44941.A0A397V7H1"/>
<sequence>MFFYQKQRDYFGIKEFYQKITRIEQLSHPENLPYGLEYHGGYYQSIPVGRRLLSFFHYLRCNRIIEAISEIKEFIRYTIICSRDINMDMHEAFVNLITISLPSRVFKATTLPV</sequence>
<protein>
    <submittedName>
        <fullName evidence="1">Uncharacterized protein</fullName>
    </submittedName>
</protein>
<evidence type="ECO:0000313" key="1">
    <source>
        <dbReference type="EMBL" id="RIB18012.1"/>
    </source>
</evidence>
<comment type="caution">
    <text evidence="1">The sequence shown here is derived from an EMBL/GenBank/DDBJ whole genome shotgun (WGS) entry which is preliminary data.</text>
</comment>
<dbReference type="EMBL" id="QKWP01000568">
    <property type="protein sequence ID" value="RIB18012.1"/>
    <property type="molecule type" value="Genomic_DNA"/>
</dbReference>
<dbReference type="OrthoDB" id="10332664at2759"/>
<name>A0A397V7H1_9GLOM</name>
<dbReference type="Proteomes" id="UP000266673">
    <property type="component" value="Unassembled WGS sequence"/>
</dbReference>
<gene>
    <name evidence="1" type="ORF">C2G38_2246044</name>
</gene>
<evidence type="ECO:0000313" key="2">
    <source>
        <dbReference type="Proteomes" id="UP000266673"/>
    </source>
</evidence>